<dbReference type="Gene3D" id="1.10.10.10">
    <property type="entry name" value="Winged helix-like DNA-binding domain superfamily/Winged helix DNA-binding domain"/>
    <property type="match status" value="1"/>
</dbReference>
<sequence length="84" mass="9595">MDIAAAILEIAQGGAIKTRIMYKAFLSFPQLKEYLELLQDGGLLDYVAEEKEYYTTEKGRQFLKMYKDVGQMIFPGARKKKIPA</sequence>
<keyword evidence="3" id="KW-1185">Reference proteome</keyword>
<dbReference type="InterPro" id="IPR036388">
    <property type="entry name" value="WH-like_DNA-bd_sf"/>
</dbReference>
<evidence type="ECO:0000313" key="3">
    <source>
        <dbReference type="Proteomes" id="UP000027093"/>
    </source>
</evidence>
<reference evidence="2 3" key="1">
    <citation type="journal article" date="2014" name="Int. J. Syst. Evol. Microbiol.">
        <title>Nitrososphaera viennensis gen. nov., sp. nov., an aerobic and mesophilic, ammonia-oxidizing archaeon from soil and a member of the archaeal phylum Thaumarchaeota.</title>
        <authorList>
            <person name="Stieglmeier M."/>
            <person name="Klingl A."/>
            <person name="Alves R.J."/>
            <person name="Rittmann S.K."/>
            <person name="Melcher M."/>
            <person name="Leisch N."/>
            <person name="Schleper C."/>
        </authorList>
    </citation>
    <scope>NUCLEOTIDE SEQUENCE [LARGE SCALE GENOMIC DNA]</scope>
    <source>
        <strain evidence="2">EN76</strain>
    </source>
</reference>
<dbReference type="HOGENOM" id="CLU_159725_0_0_2"/>
<organism evidence="2 3">
    <name type="scientific">Nitrososphaera viennensis EN76</name>
    <dbReference type="NCBI Taxonomy" id="926571"/>
    <lineage>
        <taxon>Archaea</taxon>
        <taxon>Nitrososphaerota</taxon>
        <taxon>Nitrososphaeria</taxon>
        <taxon>Nitrososphaerales</taxon>
        <taxon>Nitrososphaeraceae</taxon>
        <taxon>Nitrososphaera</taxon>
    </lineage>
</organism>
<dbReference type="KEGG" id="nvn:NVIE_010560"/>
<evidence type="ECO:0000313" key="2">
    <source>
        <dbReference type="EMBL" id="AIC15283.1"/>
    </source>
</evidence>
<protein>
    <recommendedName>
        <fullName evidence="1">ArnR1-like winged helix-turn-helix domain-containing protein</fullName>
    </recommendedName>
</protein>
<gene>
    <name evidence="2" type="ORF">NVIE_010560</name>
</gene>
<proteinExistence type="predicted"/>
<dbReference type="Pfam" id="PF14947">
    <property type="entry name" value="HTH_45"/>
    <property type="match status" value="1"/>
</dbReference>
<dbReference type="InterPro" id="IPR036390">
    <property type="entry name" value="WH_DNA-bd_sf"/>
</dbReference>
<dbReference type="InterPro" id="IPR038723">
    <property type="entry name" value="ArnR1-like_HTH"/>
</dbReference>
<evidence type="ECO:0000259" key="1">
    <source>
        <dbReference type="Pfam" id="PF14947"/>
    </source>
</evidence>
<dbReference type="EMBL" id="CP007536">
    <property type="protein sequence ID" value="AIC15283.1"/>
    <property type="molecule type" value="Genomic_DNA"/>
</dbReference>
<accession>A0A060HIB8</accession>
<feature type="domain" description="ArnR1-like winged helix-turn-helix" evidence="1">
    <location>
        <begin position="2"/>
        <end position="72"/>
    </location>
</feature>
<dbReference type="Proteomes" id="UP000027093">
    <property type="component" value="Chromosome"/>
</dbReference>
<dbReference type="AlphaFoldDB" id="A0A060HIB8"/>
<name>A0A060HIB8_9ARCH</name>
<dbReference type="SUPFAM" id="SSF46785">
    <property type="entry name" value="Winged helix' DNA-binding domain"/>
    <property type="match status" value="1"/>
</dbReference>